<feature type="disulfide bond" evidence="8">
    <location>
        <begin position="50"/>
        <end position="272"/>
    </location>
</feature>
<proteinExistence type="predicted"/>
<evidence type="ECO:0000256" key="3">
    <source>
        <dbReference type="ARBA" id="ARBA00022729"/>
    </source>
</evidence>
<dbReference type="SUPFAM" id="SSF55166">
    <property type="entry name" value="Hedgehog/DD-peptidase"/>
    <property type="match status" value="1"/>
</dbReference>
<evidence type="ECO:0000256" key="10">
    <source>
        <dbReference type="SAM" id="SignalP"/>
    </source>
</evidence>
<dbReference type="GO" id="GO:0030288">
    <property type="term" value="C:outer membrane-bounded periplasmic space"/>
    <property type="evidence" value="ECO:0007669"/>
    <property type="project" value="InterPro"/>
</dbReference>
<reference evidence="11" key="1">
    <citation type="journal article" date="2007" name="J. Bacteriol.">
        <title>Comparative genome analysis of four magnetotactic bacteria reveals a complex set of group-specific genes implicated in magnetosome biomineralization and function.</title>
        <authorList>
            <person name="Richter M."/>
            <person name="Kube M."/>
            <person name="Bazylinski D.A."/>
            <person name="Lombardot T."/>
            <person name="Gloeckner F.O."/>
            <person name="Reinhardt R."/>
            <person name="Schueler D."/>
        </authorList>
    </citation>
    <scope>NUCLEOTIDE SEQUENCE</scope>
    <source>
        <strain evidence="11">MSR-1</strain>
    </source>
</reference>
<sequence length="287" mass="30976">MVKRLVSSVLLLLSVSAPVAAEPMSAGQWAALTHPVPERPSSVGGAAAGCLIGAQSLPADSQGLQILRPQRNRFWAHPRTVEFIEQLGRTAHHQGLGPLLIGDMSQPRGGPMAYGHGSHQNGLDVDIWFRLPGKMLNARELSNPTPVSMVRGRNVDSRNWSARQLKVLELAANSSEVDRIFVNPAIKAAACKAARGNTDWLAKLRPWWGHDEHFHVRLACSIGDINCVTQAPVPPGDGCGAELSSWLAKSTVLPDHGRDKPNTRRPNLPSLCSQVLDQPGPREASAR</sequence>
<protein>
    <submittedName>
        <fullName evidence="11">Peptidase U6, penicillin-insensitive murein endopeptidase</fullName>
        <ecNumber evidence="11">3.4.-.-</ecNumber>
    </submittedName>
</protein>
<dbReference type="EC" id="3.4.-.-" evidence="11"/>
<dbReference type="GO" id="GO:0006508">
    <property type="term" value="P:proteolysis"/>
    <property type="evidence" value="ECO:0007669"/>
    <property type="project" value="UniProtKB-KW"/>
</dbReference>
<dbReference type="NCBIfam" id="NF006947">
    <property type="entry name" value="PRK09429.1"/>
    <property type="match status" value="1"/>
</dbReference>
<keyword evidence="6" id="KW-0862">Zinc</keyword>
<dbReference type="AlphaFoldDB" id="A4TV00"/>
<evidence type="ECO:0000256" key="1">
    <source>
        <dbReference type="ARBA" id="ARBA00022670"/>
    </source>
</evidence>
<keyword evidence="8" id="KW-1015">Disulfide bond</keyword>
<evidence type="ECO:0000313" key="11">
    <source>
        <dbReference type="EMBL" id="CAM74457.1"/>
    </source>
</evidence>
<keyword evidence="1" id="KW-0645">Protease</keyword>
<name>A4TV00_9PROT</name>
<evidence type="ECO:0000256" key="5">
    <source>
        <dbReference type="ARBA" id="ARBA00022801"/>
    </source>
</evidence>
<feature type="chain" id="PRO_5002674280" evidence="10">
    <location>
        <begin position="22"/>
        <end position="287"/>
    </location>
</feature>
<evidence type="ECO:0000256" key="6">
    <source>
        <dbReference type="ARBA" id="ARBA00022833"/>
    </source>
</evidence>
<dbReference type="GO" id="GO:0046872">
    <property type="term" value="F:metal ion binding"/>
    <property type="evidence" value="ECO:0007669"/>
    <property type="project" value="UniProtKB-KW"/>
</dbReference>
<dbReference type="Pfam" id="PF03411">
    <property type="entry name" value="Peptidase_M74"/>
    <property type="match status" value="1"/>
</dbReference>
<keyword evidence="7" id="KW-0482">Metalloprotease</keyword>
<gene>
    <name evidence="11" type="ORF">MGR_0132</name>
</gene>
<evidence type="ECO:0000256" key="7">
    <source>
        <dbReference type="ARBA" id="ARBA00023049"/>
    </source>
</evidence>
<dbReference type="InterPro" id="IPR009045">
    <property type="entry name" value="Zn_M74/Hedgehog-like"/>
</dbReference>
<evidence type="ECO:0000256" key="8">
    <source>
        <dbReference type="PIRSR" id="PIRSR018455-2"/>
    </source>
</evidence>
<dbReference type="InterPro" id="IPR005073">
    <property type="entry name" value="Peptidase_M74"/>
</dbReference>
<dbReference type="GO" id="GO:0008237">
    <property type="term" value="F:metallopeptidase activity"/>
    <property type="evidence" value="ECO:0007669"/>
    <property type="project" value="UniProtKB-KW"/>
</dbReference>
<keyword evidence="5 11" id="KW-0378">Hydrolase</keyword>
<dbReference type="GO" id="GO:0004252">
    <property type="term" value="F:serine-type endopeptidase activity"/>
    <property type="evidence" value="ECO:0007669"/>
    <property type="project" value="InterPro"/>
</dbReference>
<keyword evidence="4" id="KW-0574">Periplasm</keyword>
<keyword evidence="2" id="KW-0479">Metal-binding</keyword>
<evidence type="ECO:0000256" key="9">
    <source>
        <dbReference type="SAM" id="MobiDB-lite"/>
    </source>
</evidence>
<organism evidence="11">
    <name type="scientific">Magnetospirillum gryphiswaldense</name>
    <dbReference type="NCBI Taxonomy" id="55518"/>
    <lineage>
        <taxon>Bacteria</taxon>
        <taxon>Pseudomonadati</taxon>
        <taxon>Pseudomonadota</taxon>
        <taxon>Alphaproteobacteria</taxon>
        <taxon>Rhodospirillales</taxon>
        <taxon>Rhodospirillaceae</taxon>
        <taxon>Magnetospirillum</taxon>
    </lineage>
</organism>
<feature type="disulfide bond" evidence="8">
    <location>
        <begin position="191"/>
        <end position="239"/>
    </location>
</feature>
<dbReference type="RefSeq" id="WP_106001745.1">
    <property type="nucleotide sequence ID" value="NZ_CP027527.1"/>
</dbReference>
<dbReference type="PIRSF" id="PIRSF018455">
    <property type="entry name" value="MepA"/>
    <property type="match status" value="1"/>
</dbReference>
<feature type="disulfide bond" evidence="8">
    <location>
        <begin position="220"/>
        <end position="227"/>
    </location>
</feature>
<evidence type="ECO:0000256" key="2">
    <source>
        <dbReference type="ARBA" id="ARBA00022723"/>
    </source>
</evidence>
<accession>A4TV00</accession>
<feature type="signal peptide" evidence="10">
    <location>
        <begin position="1"/>
        <end position="21"/>
    </location>
</feature>
<keyword evidence="3 10" id="KW-0732">Signal</keyword>
<dbReference type="Gene3D" id="3.30.1380.10">
    <property type="match status" value="1"/>
</dbReference>
<evidence type="ECO:0000256" key="4">
    <source>
        <dbReference type="ARBA" id="ARBA00022764"/>
    </source>
</evidence>
<dbReference type="EMBL" id="CU459003">
    <property type="protein sequence ID" value="CAM74457.1"/>
    <property type="molecule type" value="Genomic_DNA"/>
</dbReference>
<feature type="region of interest" description="Disordered" evidence="9">
    <location>
        <begin position="252"/>
        <end position="287"/>
    </location>
</feature>